<dbReference type="Gene3D" id="3.20.20.70">
    <property type="entry name" value="Aldolase class I"/>
    <property type="match status" value="2"/>
</dbReference>
<evidence type="ECO:0000256" key="6">
    <source>
        <dbReference type="ARBA" id="ARBA00022642"/>
    </source>
</evidence>
<comment type="function">
    <text evidence="7">Catalyzes the first step in the biosynthesis of NAD from nicotinic acid, the ATP-dependent synthesis of beta-nicotinate D-ribonucleotide from nicotinate and 5-phospho-D-ribose 1-phosphate. Helps prevent cellular oxidative stress via its role in NAD biosynthesis.</text>
</comment>
<evidence type="ECO:0000259" key="11">
    <source>
        <dbReference type="Pfam" id="PF17956"/>
    </source>
</evidence>
<gene>
    <name evidence="13" type="primary">LOC34618442</name>
</gene>
<evidence type="ECO:0000256" key="7">
    <source>
        <dbReference type="ARBA" id="ARBA00023426"/>
    </source>
</evidence>
<feature type="domain" description="Nicotinate/nicotinamide phosphoribosyltransferase" evidence="10">
    <location>
        <begin position="207"/>
        <end position="311"/>
    </location>
</feature>
<evidence type="ECO:0000256" key="2">
    <source>
        <dbReference type="ARBA" id="ARBA00010897"/>
    </source>
</evidence>
<evidence type="ECO:0000256" key="1">
    <source>
        <dbReference type="ARBA" id="ARBA00004952"/>
    </source>
</evidence>
<evidence type="ECO:0000259" key="10">
    <source>
        <dbReference type="Pfam" id="PF04095"/>
    </source>
</evidence>
<dbReference type="SUPFAM" id="SSF54675">
    <property type="entry name" value="Nicotinate/Quinolinate PRTase N-terminal domain-like"/>
    <property type="match status" value="1"/>
</dbReference>
<evidence type="ECO:0000313" key="13">
    <source>
        <dbReference type="RefSeq" id="XP_026190087.1"/>
    </source>
</evidence>
<sequence length="576" mass="63364">MPPAIREGSLVFPKVPVLQAAGPLGLCQMVETSILNILGYATLVATNAARHRLAAGWKKKLFEFGARRAQGPDGALTASRYAYLGGFDGTSNVQAAYRHEIPLAGTMAHAFVSSFASFESLKPATSLLGPSFPNAVLAARDSVFKLWHEKNFSQMAKEGELAAFTAYAMTFPDGFLALVDTYNTLSSGIPNFLAVALALFQEGHTPQGIRIDSGDLAYLSREARQQFKECEEAFNFPFSALHIVVSNDLNEAAISALNDEGHEADVFGIGTNVVTCQSQPALGMVYKLVELEGKPCMKLSEDVEKTSLPTAKAAYRLYNKAGIPAIDLIQSASMPPPVCGRQLFCKDLYDDKKRCFFIPKAVEELLVLLIKDGKLLQPLESIEVCRRRCITQLQHFRADHLRLHCPTEYKPTAYATAEVFPHCRHFPEWRKRENCAKQTRKCVHQTLTRNRGEEITYTSQATTNALPFKRIEGSAVACCCRSGETCEPPATRIPTTSERCAGNQTQKPGLAVPHRAMCAACECGQCMPHSRISSVRRGISKNAGTPYPRVRACRSECRNSATMTIGSLIRHAHRRR</sequence>
<dbReference type="InterPro" id="IPR041619">
    <property type="entry name" value="NAPRTase_C"/>
</dbReference>
<evidence type="ECO:0000256" key="9">
    <source>
        <dbReference type="RuleBase" id="RU365100"/>
    </source>
</evidence>
<proteinExistence type="inferred from homology"/>
<keyword evidence="5 9" id="KW-0436">Ligase</keyword>
<feature type="domain" description="Nicotinate phosphoribosyltransferase C-terminal" evidence="11">
    <location>
        <begin position="312"/>
        <end position="410"/>
    </location>
</feature>
<dbReference type="SUPFAM" id="SSF51690">
    <property type="entry name" value="Nicotinate/Quinolinate PRTase C-terminal domain-like"/>
    <property type="match status" value="1"/>
</dbReference>
<dbReference type="NCBIfam" id="TIGR01513">
    <property type="entry name" value="NAPRTase_put"/>
    <property type="match status" value="1"/>
</dbReference>
<dbReference type="Proteomes" id="UP000515125">
    <property type="component" value="Unplaced"/>
</dbReference>
<dbReference type="GeneID" id="34618442"/>
<comment type="similarity">
    <text evidence="2 9">Belongs to the NAPRTase family.</text>
</comment>
<keyword evidence="4" id="KW-0597">Phosphoprotein</keyword>
<dbReference type="UniPathway" id="UPA00253">
    <property type="reaction ID" value="UER00457"/>
</dbReference>
<dbReference type="InterPro" id="IPR036068">
    <property type="entry name" value="Nicotinate_pribotase-like_C"/>
</dbReference>
<keyword evidence="12" id="KW-1185">Reference proteome</keyword>
<protein>
    <recommendedName>
        <fullName evidence="3 9">Nicotinate phosphoribosyltransferase</fullName>
        <ecNumber evidence="3 9">6.3.4.21</ecNumber>
    </recommendedName>
</protein>
<dbReference type="InterPro" id="IPR013785">
    <property type="entry name" value="Aldolase_TIM"/>
</dbReference>
<evidence type="ECO:0000256" key="5">
    <source>
        <dbReference type="ARBA" id="ARBA00022598"/>
    </source>
</evidence>
<dbReference type="Pfam" id="PF04095">
    <property type="entry name" value="NAPRTase"/>
    <property type="match status" value="2"/>
</dbReference>
<comment type="PTM">
    <text evidence="9">Transiently phosphorylated on a His residue during the reaction cycle. Phosphorylation strongly increases the affinity for substrates and increases the rate of nicotinate D-ribonucleotide production. Dephosphorylation regenerates the low-affinity form of the enzyme, leading to product release.</text>
</comment>
<dbReference type="EC" id="6.3.4.21" evidence="3 9"/>
<reference evidence="13" key="1">
    <citation type="submission" date="2025-08" db="UniProtKB">
        <authorList>
            <consortium name="RefSeq"/>
        </authorList>
    </citation>
    <scope>IDENTIFICATION</scope>
</reference>
<organism evidence="12 13">
    <name type="scientific">Cyclospora cayetanensis</name>
    <dbReference type="NCBI Taxonomy" id="88456"/>
    <lineage>
        <taxon>Eukaryota</taxon>
        <taxon>Sar</taxon>
        <taxon>Alveolata</taxon>
        <taxon>Apicomplexa</taxon>
        <taxon>Conoidasida</taxon>
        <taxon>Coccidia</taxon>
        <taxon>Eucoccidiorida</taxon>
        <taxon>Eimeriorina</taxon>
        <taxon>Eimeriidae</taxon>
        <taxon>Cyclospora</taxon>
    </lineage>
</organism>
<dbReference type="PANTHER" id="PTHR11098:SF1">
    <property type="entry name" value="NICOTINATE PHOSPHORIBOSYLTRANSFERASE"/>
    <property type="match status" value="1"/>
</dbReference>
<dbReference type="InterPro" id="IPR006405">
    <property type="entry name" value="Nic_PRibTrfase_pncB"/>
</dbReference>
<dbReference type="OrthoDB" id="193380at2759"/>
<dbReference type="AlphaFoldDB" id="A0A6P6RRC0"/>
<dbReference type="RefSeq" id="XP_026190087.1">
    <property type="nucleotide sequence ID" value="XM_026334302.1"/>
</dbReference>
<evidence type="ECO:0000256" key="4">
    <source>
        <dbReference type="ARBA" id="ARBA00022553"/>
    </source>
</evidence>
<comment type="catalytic activity">
    <reaction evidence="8 9">
        <text>5-phospho-alpha-D-ribose 1-diphosphate + nicotinate + ATP + H2O = nicotinate beta-D-ribonucleotide + ADP + phosphate + diphosphate</text>
        <dbReference type="Rhea" id="RHEA:36163"/>
        <dbReference type="ChEBI" id="CHEBI:15377"/>
        <dbReference type="ChEBI" id="CHEBI:30616"/>
        <dbReference type="ChEBI" id="CHEBI:32544"/>
        <dbReference type="ChEBI" id="CHEBI:33019"/>
        <dbReference type="ChEBI" id="CHEBI:43474"/>
        <dbReference type="ChEBI" id="CHEBI:57502"/>
        <dbReference type="ChEBI" id="CHEBI:58017"/>
        <dbReference type="ChEBI" id="CHEBI:456216"/>
        <dbReference type="EC" id="6.3.4.21"/>
    </reaction>
</comment>
<keyword evidence="13" id="KW-0328">Glycosyltransferase</keyword>
<name>A0A6P6RRC0_9EIME</name>
<dbReference type="InterPro" id="IPR007229">
    <property type="entry name" value="Nic_PRibTrfase-Fam"/>
</dbReference>
<evidence type="ECO:0000256" key="8">
    <source>
        <dbReference type="ARBA" id="ARBA00048668"/>
    </source>
</evidence>
<dbReference type="GO" id="GO:0004516">
    <property type="term" value="F:nicotinate phosphoribosyltransferase activity"/>
    <property type="evidence" value="ECO:0007669"/>
    <property type="project" value="UniProtKB-UniRule"/>
</dbReference>
<feature type="domain" description="Nicotinate/nicotinamide phosphoribosyltransferase" evidence="10">
    <location>
        <begin position="60"/>
        <end position="119"/>
    </location>
</feature>
<evidence type="ECO:0000313" key="12">
    <source>
        <dbReference type="Proteomes" id="UP000515125"/>
    </source>
</evidence>
<accession>A0A6P6RRC0</accession>
<dbReference type="InterPro" id="IPR041525">
    <property type="entry name" value="N/Namide_PRibTrfase"/>
</dbReference>
<keyword evidence="6 9" id="KW-0662">Pyridine nucleotide biosynthesis</keyword>
<dbReference type="Pfam" id="PF17956">
    <property type="entry name" value="NAPRTase_C"/>
    <property type="match status" value="1"/>
</dbReference>
<comment type="pathway">
    <text evidence="1 9">Cofactor biosynthesis; NAD(+) biosynthesis; nicotinate D-ribonucleotide from nicotinate: step 1/1.</text>
</comment>
<dbReference type="GO" id="GO:0005829">
    <property type="term" value="C:cytosol"/>
    <property type="evidence" value="ECO:0007669"/>
    <property type="project" value="TreeGrafter"/>
</dbReference>
<keyword evidence="9" id="KW-0808">Transferase</keyword>
<dbReference type="Gene3D" id="3.20.140.10">
    <property type="entry name" value="nicotinate phosphoribosyltransferase"/>
    <property type="match status" value="2"/>
</dbReference>
<dbReference type="PANTHER" id="PTHR11098">
    <property type="entry name" value="NICOTINATE PHOSPHORIBOSYLTRANSFERASE"/>
    <property type="match status" value="1"/>
</dbReference>
<dbReference type="GO" id="GO:0016757">
    <property type="term" value="F:glycosyltransferase activity"/>
    <property type="evidence" value="ECO:0007669"/>
    <property type="project" value="UniProtKB-KW"/>
</dbReference>
<dbReference type="GO" id="GO:0034355">
    <property type="term" value="P:NAD+ biosynthetic process via the salvage pathway"/>
    <property type="evidence" value="ECO:0007669"/>
    <property type="project" value="TreeGrafter"/>
</dbReference>
<evidence type="ECO:0000256" key="3">
    <source>
        <dbReference type="ARBA" id="ARBA00013236"/>
    </source>
</evidence>